<evidence type="ECO:0000313" key="6">
    <source>
        <dbReference type="Proteomes" id="UP001189429"/>
    </source>
</evidence>
<feature type="chain" id="PRO_5046183409" description="RING-type domain-containing protein" evidence="3">
    <location>
        <begin position="19"/>
        <end position="159"/>
    </location>
</feature>
<feature type="domain" description="RING-type" evidence="4">
    <location>
        <begin position="105"/>
        <end position="150"/>
    </location>
</feature>
<organism evidence="5 6">
    <name type="scientific">Prorocentrum cordatum</name>
    <dbReference type="NCBI Taxonomy" id="2364126"/>
    <lineage>
        <taxon>Eukaryota</taxon>
        <taxon>Sar</taxon>
        <taxon>Alveolata</taxon>
        <taxon>Dinophyceae</taxon>
        <taxon>Prorocentrales</taxon>
        <taxon>Prorocentraceae</taxon>
        <taxon>Prorocentrum</taxon>
    </lineage>
</organism>
<feature type="transmembrane region" description="Helical" evidence="2">
    <location>
        <begin position="34"/>
        <end position="56"/>
    </location>
</feature>
<name>A0ABN9TXL7_9DINO</name>
<keyword evidence="2" id="KW-1133">Transmembrane helix</keyword>
<dbReference type="Proteomes" id="UP001189429">
    <property type="component" value="Unassembled WGS sequence"/>
</dbReference>
<keyword evidence="2" id="KW-0812">Transmembrane</keyword>
<dbReference type="Pfam" id="PF13639">
    <property type="entry name" value="zf-RING_2"/>
    <property type="match status" value="1"/>
</dbReference>
<gene>
    <name evidence="5" type="ORF">PCOR1329_LOCUS43317</name>
</gene>
<dbReference type="InterPro" id="IPR001841">
    <property type="entry name" value="Znf_RING"/>
</dbReference>
<proteinExistence type="predicted"/>
<comment type="caution">
    <text evidence="5">The sequence shown here is derived from an EMBL/GenBank/DDBJ whole genome shotgun (WGS) entry which is preliminary data.</text>
</comment>
<evidence type="ECO:0000256" key="3">
    <source>
        <dbReference type="SAM" id="SignalP"/>
    </source>
</evidence>
<dbReference type="PANTHER" id="PTHR22765">
    <property type="entry name" value="RING FINGER AND PROTEASE ASSOCIATED DOMAIN-CONTAINING"/>
    <property type="match status" value="1"/>
</dbReference>
<evidence type="ECO:0000256" key="1">
    <source>
        <dbReference type="PROSITE-ProRule" id="PRU00175"/>
    </source>
</evidence>
<dbReference type="InterPro" id="IPR013083">
    <property type="entry name" value="Znf_RING/FYVE/PHD"/>
</dbReference>
<dbReference type="PANTHER" id="PTHR22765:SF163">
    <property type="entry name" value="OS06G0257700 PROTEIN"/>
    <property type="match status" value="1"/>
</dbReference>
<sequence>MVALLLLRAAALAAVAAARSPRDAGQAPPSGSSMALNISCGAGMLAFVALGLYVCYKCGMFDKGTASRAAEGVPQASPTVLGIPFGRELFDKLFLPAVVANEPMCVVCLLPVGPTSLCRRLGCEHVFHPDCIDGWWLQTSDVTFKCPVCRRTHVPSATP</sequence>
<evidence type="ECO:0000256" key="2">
    <source>
        <dbReference type="SAM" id="Phobius"/>
    </source>
</evidence>
<keyword evidence="6" id="KW-1185">Reference proteome</keyword>
<protein>
    <recommendedName>
        <fullName evidence="4">RING-type domain-containing protein</fullName>
    </recommendedName>
</protein>
<feature type="signal peptide" evidence="3">
    <location>
        <begin position="1"/>
        <end position="18"/>
    </location>
</feature>
<keyword evidence="2" id="KW-0472">Membrane</keyword>
<reference evidence="5" key="1">
    <citation type="submission" date="2023-10" db="EMBL/GenBank/DDBJ databases">
        <authorList>
            <person name="Chen Y."/>
            <person name="Shah S."/>
            <person name="Dougan E. K."/>
            <person name="Thang M."/>
            <person name="Chan C."/>
        </authorList>
    </citation>
    <scope>NUCLEOTIDE SEQUENCE [LARGE SCALE GENOMIC DNA]</scope>
</reference>
<keyword evidence="1" id="KW-0863">Zinc-finger</keyword>
<keyword evidence="3" id="KW-0732">Signal</keyword>
<dbReference type="Gene3D" id="3.30.40.10">
    <property type="entry name" value="Zinc/RING finger domain, C3HC4 (zinc finger)"/>
    <property type="match status" value="1"/>
</dbReference>
<keyword evidence="1" id="KW-0479">Metal-binding</keyword>
<dbReference type="InterPro" id="IPR051826">
    <property type="entry name" value="E3_ubiquitin-ligase_domain"/>
</dbReference>
<keyword evidence="1" id="KW-0862">Zinc</keyword>
<dbReference type="PROSITE" id="PS50089">
    <property type="entry name" value="ZF_RING_2"/>
    <property type="match status" value="1"/>
</dbReference>
<accession>A0ABN9TXL7</accession>
<dbReference type="SMART" id="SM00184">
    <property type="entry name" value="RING"/>
    <property type="match status" value="1"/>
</dbReference>
<evidence type="ECO:0000313" key="5">
    <source>
        <dbReference type="EMBL" id="CAK0851061.1"/>
    </source>
</evidence>
<dbReference type="SUPFAM" id="SSF57850">
    <property type="entry name" value="RING/U-box"/>
    <property type="match status" value="1"/>
</dbReference>
<evidence type="ECO:0000259" key="4">
    <source>
        <dbReference type="PROSITE" id="PS50089"/>
    </source>
</evidence>
<dbReference type="EMBL" id="CAUYUJ010015205">
    <property type="protein sequence ID" value="CAK0851061.1"/>
    <property type="molecule type" value="Genomic_DNA"/>
</dbReference>